<name>A0ABR0MNA9_GOSAR</name>
<organism evidence="2 3">
    <name type="scientific">Gossypium arboreum</name>
    <name type="common">Tree cotton</name>
    <name type="synonym">Gossypium nanking</name>
    <dbReference type="NCBI Taxonomy" id="29729"/>
    <lineage>
        <taxon>Eukaryota</taxon>
        <taxon>Viridiplantae</taxon>
        <taxon>Streptophyta</taxon>
        <taxon>Embryophyta</taxon>
        <taxon>Tracheophyta</taxon>
        <taxon>Spermatophyta</taxon>
        <taxon>Magnoliopsida</taxon>
        <taxon>eudicotyledons</taxon>
        <taxon>Gunneridae</taxon>
        <taxon>Pentapetalae</taxon>
        <taxon>rosids</taxon>
        <taxon>malvids</taxon>
        <taxon>Malvales</taxon>
        <taxon>Malvaceae</taxon>
        <taxon>Malvoideae</taxon>
        <taxon>Gossypium</taxon>
    </lineage>
</organism>
<comment type="caution">
    <text evidence="2">The sequence shown here is derived from an EMBL/GenBank/DDBJ whole genome shotgun (WGS) entry which is preliminary data.</text>
</comment>
<evidence type="ECO:0000256" key="1">
    <source>
        <dbReference type="SAM" id="MobiDB-lite"/>
    </source>
</evidence>
<protein>
    <submittedName>
        <fullName evidence="2">Uncharacterized protein</fullName>
    </submittedName>
</protein>
<dbReference type="EMBL" id="JARKNE010000012">
    <property type="protein sequence ID" value="KAK5775467.1"/>
    <property type="molecule type" value="Genomic_DNA"/>
</dbReference>
<gene>
    <name evidence="2" type="ORF">PVK06_043362</name>
</gene>
<proteinExistence type="predicted"/>
<accession>A0ABR0MNA9</accession>
<reference evidence="2 3" key="1">
    <citation type="submission" date="2023-03" db="EMBL/GenBank/DDBJ databases">
        <title>WGS of Gossypium arboreum.</title>
        <authorList>
            <person name="Yu D."/>
        </authorList>
    </citation>
    <scope>NUCLEOTIDE SEQUENCE [LARGE SCALE GENOMIC DNA]</scope>
    <source>
        <tissue evidence="2">Leaf</tissue>
    </source>
</reference>
<feature type="region of interest" description="Disordered" evidence="1">
    <location>
        <begin position="1"/>
        <end position="32"/>
    </location>
</feature>
<evidence type="ECO:0000313" key="3">
    <source>
        <dbReference type="Proteomes" id="UP001358586"/>
    </source>
</evidence>
<dbReference type="Proteomes" id="UP001358586">
    <property type="component" value="Chromosome 12"/>
</dbReference>
<sequence>MDPISRAPRSYVQKENLMGNKGTGGKGCETGLNTDNKVRGRYAQMAVYVNMEKPLISKENCRRLEEASTDLARMNTAPEKGSVVFVTAAETRGFGSWMLVECDIESGVKENMQYGNFDGVKVHFNSAFEGPEGVEVSMTDGVLDPEKHSAVIFKENLHSNQ</sequence>
<keyword evidence="3" id="KW-1185">Reference proteome</keyword>
<evidence type="ECO:0000313" key="2">
    <source>
        <dbReference type="EMBL" id="KAK5775467.1"/>
    </source>
</evidence>